<name>A0A1B0C1V2_9MUSC</name>
<evidence type="ECO:0000313" key="2">
    <source>
        <dbReference type="EnsemblMetazoa" id="GPPI046813-PA"/>
    </source>
</evidence>
<dbReference type="EMBL" id="JXJN01024173">
    <property type="status" value="NOT_ANNOTATED_CDS"/>
    <property type="molecule type" value="Genomic_DNA"/>
</dbReference>
<accession>A0A1B0C1V2</accession>
<dbReference type="EnsemblMetazoa" id="GPPI046813-RA">
    <property type="protein sequence ID" value="GPPI046813-PA"/>
    <property type="gene ID" value="GPPI046813"/>
</dbReference>
<dbReference type="AlphaFoldDB" id="A0A1B0C1V2"/>
<evidence type="ECO:0000259" key="1">
    <source>
        <dbReference type="Pfam" id="PF02889"/>
    </source>
</evidence>
<dbReference type="VEuPathDB" id="VectorBase:GPPI046813"/>
<dbReference type="Gene3D" id="1.10.3380.10">
    <property type="entry name" value="Sec63 N-terminal domain-like domain"/>
    <property type="match status" value="1"/>
</dbReference>
<sequence length="118" mass="13614">MTLDVNSTLNTSNSEYDGAAMRLDKAPMIRFNQRTLDFNVTDLGRTASHYYIKYDTIEIFNELTKPFMNEDHNELKEIVSNSKYAEQVLRAAKELPMLNVDATLQPITRTVLRIKINI</sequence>
<dbReference type="InterPro" id="IPR004179">
    <property type="entry name" value="Sec63-dom"/>
</dbReference>
<keyword evidence="3" id="KW-1185">Reference proteome</keyword>
<organism evidence="2 3">
    <name type="scientific">Glossina palpalis gambiensis</name>
    <dbReference type="NCBI Taxonomy" id="67801"/>
    <lineage>
        <taxon>Eukaryota</taxon>
        <taxon>Metazoa</taxon>
        <taxon>Ecdysozoa</taxon>
        <taxon>Arthropoda</taxon>
        <taxon>Hexapoda</taxon>
        <taxon>Insecta</taxon>
        <taxon>Pterygota</taxon>
        <taxon>Neoptera</taxon>
        <taxon>Endopterygota</taxon>
        <taxon>Diptera</taxon>
        <taxon>Brachycera</taxon>
        <taxon>Muscomorpha</taxon>
        <taxon>Hippoboscoidea</taxon>
        <taxon>Glossinidae</taxon>
        <taxon>Glossina</taxon>
    </lineage>
</organism>
<evidence type="ECO:0000313" key="3">
    <source>
        <dbReference type="Proteomes" id="UP000092460"/>
    </source>
</evidence>
<reference evidence="2" key="2">
    <citation type="submission" date="2020-05" db="UniProtKB">
        <authorList>
            <consortium name="EnsemblMetazoa"/>
        </authorList>
    </citation>
    <scope>IDENTIFICATION</scope>
    <source>
        <strain evidence="2">IAEA</strain>
    </source>
</reference>
<dbReference type="STRING" id="67801.A0A1B0C1V2"/>
<dbReference type="Pfam" id="PF02889">
    <property type="entry name" value="Sec63"/>
    <property type="match status" value="1"/>
</dbReference>
<dbReference type="Proteomes" id="UP000092460">
    <property type="component" value="Unassembled WGS sequence"/>
</dbReference>
<proteinExistence type="predicted"/>
<protein>
    <recommendedName>
        <fullName evidence="1">SEC63 domain-containing protein</fullName>
    </recommendedName>
</protein>
<reference evidence="3" key="1">
    <citation type="submission" date="2015-01" db="EMBL/GenBank/DDBJ databases">
        <authorList>
            <person name="Aksoy S."/>
            <person name="Warren W."/>
            <person name="Wilson R.K."/>
        </authorList>
    </citation>
    <scope>NUCLEOTIDE SEQUENCE [LARGE SCALE GENOMIC DNA]</scope>
    <source>
        <strain evidence="3">IAEA</strain>
    </source>
</reference>
<feature type="domain" description="SEC63" evidence="1">
    <location>
        <begin position="41"/>
        <end position="83"/>
    </location>
</feature>